<reference evidence="1" key="1">
    <citation type="journal article" date="2015" name="Nature">
        <title>Complex archaea that bridge the gap between prokaryotes and eukaryotes.</title>
        <authorList>
            <person name="Spang A."/>
            <person name="Saw J.H."/>
            <person name="Jorgensen S.L."/>
            <person name="Zaremba-Niedzwiedzka K."/>
            <person name="Martijn J."/>
            <person name="Lind A.E."/>
            <person name="van Eijk R."/>
            <person name="Schleper C."/>
            <person name="Guy L."/>
            <person name="Ettema T.J."/>
        </authorList>
    </citation>
    <scope>NUCLEOTIDE SEQUENCE</scope>
</reference>
<dbReference type="EMBL" id="LAZR01045836">
    <property type="protein sequence ID" value="KKK97921.1"/>
    <property type="molecule type" value="Genomic_DNA"/>
</dbReference>
<organism evidence="1">
    <name type="scientific">marine sediment metagenome</name>
    <dbReference type="NCBI Taxonomy" id="412755"/>
    <lineage>
        <taxon>unclassified sequences</taxon>
        <taxon>metagenomes</taxon>
        <taxon>ecological metagenomes</taxon>
    </lineage>
</organism>
<gene>
    <name evidence="1" type="ORF">LCGC14_2647900</name>
</gene>
<evidence type="ECO:0000313" key="1">
    <source>
        <dbReference type="EMBL" id="KKK97921.1"/>
    </source>
</evidence>
<protein>
    <submittedName>
        <fullName evidence="1">Uncharacterized protein</fullName>
    </submittedName>
</protein>
<proteinExistence type="predicted"/>
<sequence>KKLQTIVSTHSIDVLYRLTEIDPEDSKILFLKKSQGDILQYNEKKIDEIEDFLNANTDPRRLNL</sequence>
<feature type="non-terminal residue" evidence="1">
    <location>
        <position position="1"/>
    </location>
</feature>
<dbReference type="AlphaFoldDB" id="A0A0F9CMS2"/>
<comment type="caution">
    <text evidence="1">The sequence shown here is derived from an EMBL/GenBank/DDBJ whole genome shotgun (WGS) entry which is preliminary data.</text>
</comment>
<name>A0A0F9CMS2_9ZZZZ</name>
<accession>A0A0F9CMS2</accession>